<evidence type="ECO:0000256" key="4">
    <source>
        <dbReference type="ARBA" id="ARBA00022741"/>
    </source>
</evidence>
<accession>A0A2N6UD13</accession>
<dbReference type="InterPro" id="IPR027417">
    <property type="entry name" value="P-loop_NTPase"/>
</dbReference>
<keyword evidence="4" id="KW-0547">Nucleotide-binding</keyword>
<dbReference type="AlphaFoldDB" id="A0A2N6UD13"/>
<evidence type="ECO:0000256" key="8">
    <source>
        <dbReference type="ARBA" id="ARBA00023136"/>
    </source>
</evidence>
<organism evidence="12 13">
    <name type="scientific">Aerococcus viridans</name>
    <dbReference type="NCBI Taxonomy" id="1377"/>
    <lineage>
        <taxon>Bacteria</taxon>
        <taxon>Bacillati</taxon>
        <taxon>Bacillota</taxon>
        <taxon>Bacilli</taxon>
        <taxon>Lactobacillales</taxon>
        <taxon>Aerococcaceae</taxon>
        <taxon>Aerococcus</taxon>
    </lineage>
</organism>
<dbReference type="FunFam" id="3.40.50.300:FF:000056">
    <property type="entry name" value="Cell division ATP-binding protein FtsE"/>
    <property type="match status" value="1"/>
</dbReference>
<dbReference type="GO" id="GO:0005524">
    <property type="term" value="F:ATP binding"/>
    <property type="evidence" value="ECO:0007669"/>
    <property type="project" value="UniProtKB-KW"/>
</dbReference>
<dbReference type="EMBL" id="PNHQ01000015">
    <property type="protein sequence ID" value="PMC79435.1"/>
    <property type="molecule type" value="Genomic_DNA"/>
</dbReference>
<dbReference type="SMART" id="SM00382">
    <property type="entry name" value="AAA"/>
    <property type="match status" value="1"/>
</dbReference>
<evidence type="ECO:0000256" key="5">
    <source>
        <dbReference type="ARBA" id="ARBA00022840"/>
    </source>
</evidence>
<comment type="function">
    <text evidence="10">Part of the ABC transporter FtsEX involved in cellular division. Has ATPase activity. Essential for cell division and viability.</text>
</comment>
<dbReference type="PANTHER" id="PTHR43166">
    <property type="entry name" value="AMINO ACID IMPORT ATP-BINDING PROTEIN"/>
    <property type="match status" value="1"/>
</dbReference>
<comment type="caution">
    <text evidence="12">The sequence shown here is derived from an EMBL/GenBank/DDBJ whole genome shotgun (WGS) entry which is preliminary data.</text>
</comment>
<dbReference type="PANTHER" id="PTHR43166:SF30">
    <property type="entry name" value="METHIONINE IMPORT ATP-BINDING PROTEIN METN"/>
    <property type="match status" value="1"/>
</dbReference>
<evidence type="ECO:0000256" key="6">
    <source>
        <dbReference type="ARBA" id="ARBA00022967"/>
    </source>
</evidence>
<protein>
    <submittedName>
        <fullName evidence="12">Metal ABC transporter ATP-binding protein</fullName>
    </submittedName>
</protein>
<dbReference type="InterPro" id="IPR050086">
    <property type="entry name" value="MetN_ABC_transporter-like"/>
</dbReference>
<evidence type="ECO:0000313" key="12">
    <source>
        <dbReference type="EMBL" id="PMC79435.1"/>
    </source>
</evidence>
<dbReference type="PROSITE" id="PS50893">
    <property type="entry name" value="ABC_TRANSPORTER_2"/>
    <property type="match status" value="1"/>
</dbReference>
<sequence>MIEFKQVAKDFMNSGKRIQALNQVTLTIQNQEIFGLVGESGAGKSTLLRFINALERPTSGQVVVDNVSVNKLSTKELRTFRKDISMVFQQFNLLNNKTVAENVALPLSLHQYENPLTVDEVLGFVGLKDKRNHYPSQLSGGQKQRVGIARALITRPKILLADEPTSALDTRTTGEIVNVLKAAYDAYPMTMIVVTHELEVIKALCQRAAILENGQISQVLTVQSDIQAACDNSQSYAQQVLEVLTGHE</sequence>
<dbReference type="Proteomes" id="UP000235701">
    <property type="component" value="Unassembled WGS sequence"/>
</dbReference>
<dbReference type="GO" id="GO:0006865">
    <property type="term" value="P:amino acid transport"/>
    <property type="evidence" value="ECO:0007669"/>
    <property type="project" value="UniProtKB-KW"/>
</dbReference>
<evidence type="ECO:0000256" key="2">
    <source>
        <dbReference type="ARBA" id="ARBA00022448"/>
    </source>
</evidence>
<gene>
    <name evidence="12" type="ORF">CJ191_06690</name>
</gene>
<comment type="catalytic activity">
    <reaction evidence="9">
        <text>ATP + H2O = ADP + phosphate + H(+)</text>
        <dbReference type="Rhea" id="RHEA:13065"/>
        <dbReference type="ChEBI" id="CHEBI:15377"/>
        <dbReference type="ChEBI" id="CHEBI:15378"/>
        <dbReference type="ChEBI" id="CHEBI:30616"/>
        <dbReference type="ChEBI" id="CHEBI:43474"/>
        <dbReference type="ChEBI" id="CHEBI:456216"/>
    </reaction>
</comment>
<name>A0A2N6UD13_9LACT</name>
<evidence type="ECO:0000313" key="13">
    <source>
        <dbReference type="Proteomes" id="UP000235701"/>
    </source>
</evidence>
<dbReference type="InterPro" id="IPR003593">
    <property type="entry name" value="AAA+_ATPase"/>
</dbReference>
<feature type="domain" description="ABC transporter" evidence="11">
    <location>
        <begin position="2"/>
        <end position="238"/>
    </location>
</feature>
<proteinExistence type="inferred from homology"/>
<keyword evidence="2" id="KW-0813">Transport</keyword>
<evidence type="ECO:0000259" key="11">
    <source>
        <dbReference type="PROSITE" id="PS50893"/>
    </source>
</evidence>
<reference evidence="12 13" key="1">
    <citation type="submission" date="2017-09" db="EMBL/GenBank/DDBJ databases">
        <title>Bacterial strain isolated from the female urinary microbiota.</title>
        <authorList>
            <person name="Thomas-White K."/>
            <person name="Kumar N."/>
            <person name="Forster S."/>
            <person name="Putonti C."/>
            <person name="Lawley T."/>
            <person name="Wolfe A.J."/>
        </authorList>
    </citation>
    <scope>NUCLEOTIDE SEQUENCE [LARGE SCALE GENOMIC DNA]</scope>
    <source>
        <strain evidence="12 13">UMB0240</strain>
    </source>
</reference>
<evidence type="ECO:0000256" key="1">
    <source>
        <dbReference type="ARBA" id="ARBA00005417"/>
    </source>
</evidence>
<dbReference type="PROSITE" id="PS00211">
    <property type="entry name" value="ABC_TRANSPORTER_1"/>
    <property type="match status" value="1"/>
</dbReference>
<dbReference type="Pfam" id="PF00005">
    <property type="entry name" value="ABC_tran"/>
    <property type="match status" value="1"/>
</dbReference>
<dbReference type="InterPro" id="IPR003439">
    <property type="entry name" value="ABC_transporter-like_ATP-bd"/>
</dbReference>
<keyword evidence="6" id="KW-1278">Translocase</keyword>
<dbReference type="GO" id="GO:0016887">
    <property type="term" value="F:ATP hydrolysis activity"/>
    <property type="evidence" value="ECO:0007669"/>
    <property type="project" value="InterPro"/>
</dbReference>
<evidence type="ECO:0000256" key="10">
    <source>
        <dbReference type="ARBA" id="ARBA00055994"/>
    </source>
</evidence>
<evidence type="ECO:0000256" key="3">
    <source>
        <dbReference type="ARBA" id="ARBA00022475"/>
    </source>
</evidence>
<keyword evidence="8" id="KW-0472">Membrane</keyword>
<dbReference type="InterPro" id="IPR017871">
    <property type="entry name" value="ABC_transporter-like_CS"/>
</dbReference>
<evidence type="ECO:0000256" key="9">
    <source>
        <dbReference type="ARBA" id="ARBA00049360"/>
    </source>
</evidence>
<dbReference type="GO" id="GO:0005886">
    <property type="term" value="C:plasma membrane"/>
    <property type="evidence" value="ECO:0007669"/>
    <property type="project" value="UniProtKB-ARBA"/>
</dbReference>
<comment type="similarity">
    <text evidence="1">Belongs to the ABC transporter superfamily.</text>
</comment>
<keyword evidence="3" id="KW-1003">Cell membrane</keyword>
<dbReference type="OrthoDB" id="9802264at2"/>
<dbReference type="Gene3D" id="3.40.50.300">
    <property type="entry name" value="P-loop containing nucleotide triphosphate hydrolases"/>
    <property type="match status" value="1"/>
</dbReference>
<evidence type="ECO:0000256" key="7">
    <source>
        <dbReference type="ARBA" id="ARBA00022970"/>
    </source>
</evidence>
<keyword evidence="5 12" id="KW-0067">ATP-binding</keyword>
<dbReference type="SUPFAM" id="SSF52540">
    <property type="entry name" value="P-loop containing nucleoside triphosphate hydrolases"/>
    <property type="match status" value="1"/>
</dbReference>
<keyword evidence="13" id="KW-1185">Reference proteome</keyword>
<dbReference type="RefSeq" id="WP_102199359.1">
    <property type="nucleotide sequence ID" value="NZ_PNHQ01000015.1"/>
</dbReference>
<keyword evidence="7" id="KW-0029">Amino-acid transport</keyword>